<dbReference type="eggNOG" id="ENOG5030I8S">
    <property type="taxonomic scope" value="Bacteria"/>
</dbReference>
<gene>
    <name evidence="4" type="ordered locus">RPC_2306</name>
</gene>
<dbReference type="STRING" id="316056.RPC_2306"/>
<keyword evidence="2" id="KW-0472">Membrane</keyword>
<evidence type="ECO:0000256" key="3">
    <source>
        <dbReference type="SAM" id="SignalP"/>
    </source>
</evidence>
<evidence type="ECO:0000313" key="4">
    <source>
        <dbReference type="EMBL" id="ABD87860.1"/>
    </source>
</evidence>
<feature type="region of interest" description="Disordered" evidence="1">
    <location>
        <begin position="164"/>
        <end position="191"/>
    </location>
</feature>
<keyword evidence="3" id="KW-0732">Signal</keyword>
<feature type="region of interest" description="Disordered" evidence="1">
    <location>
        <begin position="73"/>
        <end position="137"/>
    </location>
</feature>
<feature type="transmembrane region" description="Helical" evidence="2">
    <location>
        <begin position="201"/>
        <end position="223"/>
    </location>
</feature>
<dbReference type="HOGENOM" id="CLU_813482_0_0_5"/>
<keyword evidence="2" id="KW-1133">Transmembrane helix</keyword>
<protein>
    <submittedName>
        <fullName evidence="4">Uncharacterized protein</fullName>
    </submittedName>
</protein>
<feature type="signal peptide" evidence="3">
    <location>
        <begin position="1"/>
        <end position="25"/>
    </location>
</feature>
<dbReference type="AlphaFoldDB" id="Q215S6"/>
<feature type="compositionally biased region" description="Low complexity" evidence="1">
    <location>
        <begin position="73"/>
        <end position="89"/>
    </location>
</feature>
<reference evidence="4" key="1">
    <citation type="submission" date="2006-03" db="EMBL/GenBank/DDBJ databases">
        <title>Complete sequence of Rhodopseudomonas palustris BisB18.</title>
        <authorList>
            <consortium name="US DOE Joint Genome Institute"/>
            <person name="Copeland A."/>
            <person name="Lucas S."/>
            <person name="Lapidus A."/>
            <person name="Barry K."/>
            <person name="Detter J.C."/>
            <person name="Glavina del Rio T."/>
            <person name="Hammon N."/>
            <person name="Israni S."/>
            <person name="Dalin E."/>
            <person name="Tice H."/>
            <person name="Pitluck S."/>
            <person name="Chain P."/>
            <person name="Malfatti S."/>
            <person name="Shin M."/>
            <person name="Vergez L."/>
            <person name="Schmutz J."/>
            <person name="Larimer F."/>
            <person name="Land M."/>
            <person name="Hauser L."/>
            <person name="Pelletier D.A."/>
            <person name="Kyrpides N."/>
            <person name="Anderson I."/>
            <person name="Oda Y."/>
            <person name="Harwood C.S."/>
            <person name="Richardson P."/>
        </authorList>
    </citation>
    <scope>NUCLEOTIDE SEQUENCE [LARGE SCALE GENOMIC DNA]</scope>
    <source>
        <strain evidence="4">BisB18</strain>
    </source>
</reference>
<proteinExistence type="predicted"/>
<feature type="chain" id="PRO_5004199579" evidence="3">
    <location>
        <begin position="26"/>
        <end position="311"/>
    </location>
</feature>
<feature type="compositionally biased region" description="Low complexity" evidence="1">
    <location>
        <begin position="168"/>
        <end position="191"/>
    </location>
</feature>
<name>Q215S6_RHOPB</name>
<organism evidence="4">
    <name type="scientific">Rhodopseudomonas palustris (strain BisB18)</name>
    <dbReference type="NCBI Taxonomy" id="316056"/>
    <lineage>
        <taxon>Bacteria</taxon>
        <taxon>Pseudomonadati</taxon>
        <taxon>Pseudomonadota</taxon>
        <taxon>Alphaproteobacteria</taxon>
        <taxon>Hyphomicrobiales</taxon>
        <taxon>Nitrobacteraceae</taxon>
        <taxon>Rhodopseudomonas</taxon>
    </lineage>
</organism>
<dbReference type="EMBL" id="CP000301">
    <property type="protein sequence ID" value="ABD87860.1"/>
    <property type="molecule type" value="Genomic_DNA"/>
</dbReference>
<dbReference type="OrthoDB" id="8138583at2"/>
<keyword evidence="2" id="KW-0812">Transmembrane</keyword>
<accession>Q215S6</accession>
<sequence>MRQRNRTLSSAAVAAWMLGSGAAMLPLGSLQAADCLTAPNGAAPKGSHWYYRLERETKRQCWYTRAKSAAPPTAVADAATPEPAAAETPAPAPSSTPAPRDLSDARAEYLPTRELTDSNRGNVAPPPQPAEPFAAAGAVAAAASPDLQSQRVAFANRWLERQAAQSDATATSGETAAATTEPATHAPTAAAPAPAAADKSLWLLIAGLAAALGLAGLIAHLVMRFGAPRPIIRRDEALYHDAIYDVAIPEPPSEAPWIEPAAPVHAAHATADELEDEPPPMNWLRIARDRGKSAPSDAAIAQLLAKASRPS</sequence>
<dbReference type="RefSeq" id="WP_011472757.1">
    <property type="nucleotide sequence ID" value="NC_007925.1"/>
</dbReference>
<evidence type="ECO:0000256" key="1">
    <source>
        <dbReference type="SAM" id="MobiDB-lite"/>
    </source>
</evidence>
<evidence type="ECO:0000256" key="2">
    <source>
        <dbReference type="SAM" id="Phobius"/>
    </source>
</evidence>
<dbReference type="KEGG" id="rpc:RPC_2306"/>